<sequence>MYKRLFFYLFYPLAFLLSVPDARAQQSNWQWSVPVSHTQYVQVPSRAYLWIPVDCKKIKAVIFAQNNMEEQSVLENTIFRKAMARLGVAEVWVSPAYDLMFNFDKGAGDVFNGIMNDLADVSGYTELRYVPFIGMGHSAAASSPYYMAAWNPERALAAISVSGQWPYFRHPSFAPDIWGKQTIDFIPCLETMGEYEAANTWSAEGLLERQQHPLMPLSMLASPAQGHFAATDEKCAYIALYIKKAMQYRIPAHTPDDAAPKLIPVDPTKNGWLVDKWRYDQKPEAPAGPVSQYSGNPQQAFWFFDEEMAKATVKYEAIHRFQKPQLIGYVQDGKMVAQYNTHQQVNLKFEPEADGITFKLHAAFYDTVGSGSPRLAMWVNMPVGSTIGHASGGGPIIIDRITGPVIKVDDSTFQLSPQQGFWQDSHSYELWFAATHPGDEHYKPAVQQAQMLVPPRNKDGREQHITFLPVADQKPGAKNVRLQAVSDAKVPVSFYVQDGPVVIHGNTLDLTAIPPKSKFPIKVTVVAWQYGNSNEPKLQTAEPVERVFWINK</sequence>
<reference evidence="2 3" key="1">
    <citation type="submission" date="2016-10" db="EMBL/GenBank/DDBJ databases">
        <authorList>
            <person name="de Groot N.N."/>
        </authorList>
    </citation>
    <scope>NUCLEOTIDE SEQUENCE [LARGE SCALE GENOMIC DNA]</scope>
    <source>
        <strain evidence="2 3">MP1X4</strain>
    </source>
</reference>
<dbReference type="STRING" id="652787.SAMN05216490_3222"/>
<dbReference type="Proteomes" id="UP000199679">
    <property type="component" value="Chromosome I"/>
</dbReference>
<feature type="chain" id="PRO_5009268049" evidence="1">
    <location>
        <begin position="25"/>
        <end position="552"/>
    </location>
</feature>
<name>A0A1H1ZSJ3_MUCMA</name>
<evidence type="ECO:0000313" key="3">
    <source>
        <dbReference type="Proteomes" id="UP000199679"/>
    </source>
</evidence>
<proteinExistence type="predicted"/>
<keyword evidence="1" id="KW-0732">Signal</keyword>
<dbReference type="OrthoDB" id="994689at2"/>
<dbReference type="RefSeq" id="WP_091375008.1">
    <property type="nucleotide sequence ID" value="NZ_LT629740.1"/>
</dbReference>
<protein>
    <submittedName>
        <fullName evidence="2">Uncharacterized protein</fullName>
    </submittedName>
</protein>
<feature type="signal peptide" evidence="1">
    <location>
        <begin position="1"/>
        <end position="24"/>
    </location>
</feature>
<evidence type="ECO:0000256" key="1">
    <source>
        <dbReference type="SAM" id="SignalP"/>
    </source>
</evidence>
<organism evidence="2 3">
    <name type="scientific">Mucilaginibacter mallensis</name>
    <dbReference type="NCBI Taxonomy" id="652787"/>
    <lineage>
        <taxon>Bacteria</taxon>
        <taxon>Pseudomonadati</taxon>
        <taxon>Bacteroidota</taxon>
        <taxon>Sphingobacteriia</taxon>
        <taxon>Sphingobacteriales</taxon>
        <taxon>Sphingobacteriaceae</taxon>
        <taxon>Mucilaginibacter</taxon>
    </lineage>
</organism>
<accession>A0A1H1ZSJ3</accession>
<dbReference type="EMBL" id="LT629740">
    <property type="protein sequence ID" value="SDT36372.1"/>
    <property type="molecule type" value="Genomic_DNA"/>
</dbReference>
<gene>
    <name evidence="2" type="ORF">SAMN05216490_3222</name>
</gene>
<dbReference type="AlphaFoldDB" id="A0A1H1ZSJ3"/>
<keyword evidence="3" id="KW-1185">Reference proteome</keyword>
<evidence type="ECO:0000313" key="2">
    <source>
        <dbReference type="EMBL" id="SDT36372.1"/>
    </source>
</evidence>